<feature type="domain" description="RecJ OB" evidence="9">
    <location>
        <begin position="468"/>
        <end position="572"/>
    </location>
</feature>
<feature type="domain" description="DDH" evidence="7">
    <location>
        <begin position="73"/>
        <end position="230"/>
    </location>
</feature>
<evidence type="ECO:0000256" key="3">
    <source>
        <dbReference type="ARBA" id="ARBA00022722"/>
    </source>
</evidence>
<dbReference type="GO" id="GO:0006281">
    <property type="term" value="P:DNA repair"/>
    <property type="evidence" value="ECO:0007669"/>
    <property type="project" value="InterPro"/>
</dbReference>
<dbReference type="InterPro" id="IPR051673">
    <property type="entry name" value="SSDNA_exonuclease_RecJ"/>
</dbReference>
<dbReference type="InterPro" id="IPR041122">
    <property type="entry name" value="RecJ_OB"/>
</dbReference>
<dbReference type="InParanoid" id="A0A2I1DIG5"/>
<dbReference type="GO" id="GO:0003676">
    <property type="term" value="F:nucleic acid binding"/>
    <property type="evidence" value="ECO:0007669"/>
    <property type="project" value="InterPro"/>
</dbReference>
<dbReference type="Gene3D" id="3.90.1640.30">
    <property type="match status" value="1"/>
</dbReference>
<dbReference type="PANTHER" id="PTHR30255">
    <property type="entry name" value="SINGLE-STRANDED-DNA-SPECIFIC EXONUCLEASE RECJ"/>
    <property type="match status" value="1"/>
</dbReference>
<dbReference type="SUPFAM" id="SSF64182">
    <property type="entry name" value="DHH phosphoesterases"/>
    <property type="match status" value="1"/>
</dbReference>
<evidence type="ECO:0000259" key="9">
    <source>
        <dbReference type="Pfam" id="PF17768"/>
    </source>
</evidence>
<evidence type="ECO:0000313" key="11">
    <source>
        <dbReference type="Proteomes" id="UP000234329"/>
    </source>
</evidence>
<keyword evidence="11" id="KW-1185">Reference proteome</keyword>
<feature type="domain" description="DHHA1" evidence="8">
    <location>
        <begin position="356"/>
        <end position="454"/>
    </location>
</feature>
<evidence type="ECO:0000259" key="8">
    <source>
        <dbReference type="Pfam" id="PF02272"/>
    </source>
</evidence>
<keyword evidence="4" id="KW-0378">Hydrolase</keyword>
<keyword evidence="3" id="KW-0540">Nuclease</keyword>
<protein>
    <recommendedName>
        <fullName evidence="2">Single-stranded-DNA-specific exonuclease RecJ</fullName>
    </recommendedName>
</protein>
<feature type="coiled-coil region" evidence="6">
    <location>
        <begin position="320"/>
        <end position="347"/>
    </location>
</feature>
<dbReference type="Gene3D" id="3.10.310.30">
    <property type="match status" value="1"/>
</dbReference>
<gene>
    <name evidence="10" type="ORF">B1757_13775</name>
</gene>
<dbReference type="OrthoDB" id="9809852at2"/>
<sequence length="576" mass="62673">MKILTREVNPEYLATLKQEGLSDLLARIYAARGIKTTSEIRQTIKDIEGLEKMKGLQKAAERIADAIEMAHHVVISGDFDADGAASSSLLIEAIEKMGGKTPVLFIPDRIKQGYGLSPSLVADMPEGIDLIITVDNGISSHAGVEAANQRGMTVIITDHHLPGDTLPNAYAIVNPNQPGCDFPWKGTAGVGVAFYVAGAVRAELERRNWFEQQGIPKMSLMPLLDLVAVATIGDVAPFEKNNRILIAEGIGRIRSGTCRPGIKALIEVARRNAEHITATDIAFMLAPRINAAGRLADMKKSVRLMLAKTEAEAMPIAQELDAMNRSRQDIQAEIQEEADNILKEQQQSLGDVGYSIVVSNPQWHEGIIGIVAGKIREAYHRPTIVLTKAENGEYKGSGRSIPGLNLRDAIAATDTRTPGIITRFGGHAAAAGLMLVGTEEAIKTFAVAFEKTVKAMLAEADLVENVVTDGPLDDRDFTMENIRAIEDGGPWGRGFEPPLFTGRLHLYEVQEVAKGGLKFQTRIGKKLVKGIWFRKGKFAEQPIPEPGQSIACTFTPTINRFRGNENLEIMVTQVFD</sequence>
<dbReference type="InterPro" id="IPR001667">
    <property type="entry name" value="DDH_dom"/>
</dbReference>
<evidence type="ECO:0000256" key="4">
    <source>
        <dbReference type="ARBA" id="ARBA00022801"/>
    </source>
</evidence>
<evidence type="ECO:0000313" key="10">
    <source>
        <dbReference type="EMBL" id="PKY09667.1"/>
    </source>
</evidence>
<dbReference type="EMBL" id="MXAV01000053">
    <property type="protein sequence ID" value="PKY09667.1"/>
    <property type="molecule type" value="Genomic_DNA"/>
</dbReference>
<dbReference type="GO" id="GO:0006310">
    <property type="term" value="P:DNA recombination"/>
    <property type="evidence" value="ECO:0007669"/>
    <property type="project" value="InterPro"/>
</dbReference>
<dbReference type="FunCoup" id="A0A2I1DIG5">
    <property type="interactions" value="383"/>
</dbReference>
<evidence type="ECO:0000256" key="5">
    <source>
        <dbReference type="ARBA" id="ARBA00022839"/>
    </source>
</evidence>
<evidence type="ECO:0000259" key="7">
    <source>
        <dbReference type="Pfam" id="PF01368"/>
    </source>
</evidence>
<dbReference type="Pfam" id="PF01368">
    <property type="entry name" value="DHH"/>
    <property type="match status" value="1"/>
</dbReference>
<dbReference type="RefSeq" id="WP_101538877.1">
    <property type="nucleotide sequence ID" value="NZ_MXAV01000053.1"/>
</dbReference>
<keyword evidence="6" id="KW-0175">Coiled coil</keyword>
<dbReference type="GO" id="GO:0008409">
    <property type="term" value="F:5'-3' exonuclease activity"/>
    <property type="evidence" value="ECO:0007669"/>
    <property type="project" value="InterPro"/>
</dbReference>
<evidence type="ECO:0000256" key="2">
    <source>
        <dbReference type="ARBA" id="ARBA00019841"/>
    </source>
</evidence>
<dbReference type="InterPro" id="IPR038763">
    <property type="entry name" value="DHH_sf"/>
</dbReference>
<dbReference type="NCBIfam" id="TIGR00644">
    <property type="entry name" value="recJ"/>
    <property type="match status" value="1"/>
</dbReference>
<name>A0A2I1DIG5_9PROT</name>
<evidence type="ECO:0000256" key="6">
    <source>
        <dbReference type="SAM" id="Coils"/>
    </source>
</evidence>
<comment type="caution">
    <text evidence="10">The sequence shown here is derived from an EMBL/GenBank/DDBJ whole genome shotgun (WGS) entry which is preliminary data.</text>
</comment>
<keyword evidence="5 10" id="KW-0269">Exonuclease</keyword>
<dbReference type="InterPro" id="IPR004610">
    <property type="entry name" value="RecJ"/>
</dbReference>
<comment type="similarity">
    <text evidence="1">Belongs to the RecJ family.</text>
</comment>
<dbReference type="Pfam" id="PF02272">
    <property type="entry name" value="DHHA1"/>
    <property type="match status" value="1"/>
</dbReference>
<reference evidence="10 11" key="1">
    <citation type="submission" date="2017-03" db="EMBL/GenBank/DDBJ databases">
        <title>Draft genime sequence of the acidophilic sulfur-oxidizing bacterium Acidithiobacillus sp. SH, isolated from seawater.</title>
        <authorList>
            <person name="Sharmin S."/>
            <person name="Tokuhisa M."/>
            <person name="Kanao T."/>
            <person name="Kamimura K."/>
        </authorList>
    </citation>
    <scope>NUCLEOTIDE SEQUENCE [LARGE SCALE GENOMIC DNA]</scope>
    <source>
        <strain evidence="10 11">SH</strain>
    </source>
</reference>
<dbReference type="AlphaFoldDB" id="A0A2I1DIG5"/>
<proteinExistence type="inferred from homology"/>
<dbReference type="InterPro" id="IPR003156">
    <property type="entry name" value="DHHA1_dom"/>
</dbReference>
<accession>A0A2I1DIG5</accession>
<dbReference type="Pfam" id="PF17768">
    <property type="entry name" value="RecJ_OB"/>
    <property type="match status" value="1"/>
</dbReference>
<organism evidence="10 11">
    <name type="scientific">Acidithiobacillus marinus</name>
    <dbReference type="NCBI Taxonomy" id="187490"/>
    <lineage>
        <taxon>Bacteria</taxon>
        <taxon>Pseudomonadati</taxon>
        <taxon>Pseudomonadota</taxon>
        <taxon>Acidithiobacillia</taxon>
        <taxon>Acidithiobacillales</taxon>
        <taxon>Acidithiobacillaceae</taxon>
        <taxon>Acidithiobacillus</taxon>
    </lineage>
</organism>
<evidence type="ECO:0000256" key="1">
    <source>
        <dbReference type="ARBA" id="ARBA00005915"/>
    </source>
</evidence>
<dbReference type="Proteomes" id="UP000234329">
    <property type="component" value="Unassembled WGS sequence"/>
</dbReference>
<dbReference type="PANTHER" id="PTHR30255:SF2">
    <property type="entry name" value="SINGLE-STRANDED-DNA-SPECIFIC EXONUCLEASE RECJ"/>
    <property type="match status" value="1"/>
</dbReference>